<dbReference type="InterPro" id="IPR036097">
    <property type="entry name" value="HisK_dim/P_sf"/>
</dbReference>
<dbReference type="Proteomes" id="UP000078428">
    <property type="component" value="Unassembled WGS sequence"/>
</dbReference>
<dbReference type="STRING" id="1285242.A6A04_04320"/>
<feature type="coiled-coil region" evidence="6">
    <location>
        <begin position="275"/>
        <end position="302"/>
    </location>
</feature>
<sequence length="530" mass="59685">MWRFPSRIWLSAAMLVSFVTSFTLYVYSEKLIDRANEQQLLSYKLAGQLRQSSDDLTRMVRTYVVTGDPAYKQSYQDILDIRDGIRLTPDGYDGVYWDLALLDPHYTRPAKGQGVALLDRMRDAGFSDEEFRKLAEAKANSDELTNREYEAMELLETPAEDSQSNRMRAIAMLHDATYHHAKAAIMRPINDFYTLMQDRTEVTVRRAESFALICRLAFLAFTLTVVGFLWRLSAESRAILGGSAQEVHARITRIGQGDFTVSGSAASDSSVLAGLDRMAAKLSAMEAERARTLAEMADKNEALARSNADLEQFAYVASHDLQTPLRNIVSYTQLLERRYKTRLDSDADDFIGFIVDNTKRMTRLIHDLLDYSRASRQADPLEPTDARAAVAEALDNLRPDLDRFGVVVQVAELPRVMATSSHLTSLFQNLLGNAIKYRSPDRATRISIAAERIAPETWRFAVTDNGIGIERQYHEKIFEIFQRLHPTADAEGTGIGLTLCRRIVHRFGGSIWVESEPGQGTSILFTLRTA</sequence>
<dbReference type="PROSITE" id="PS50109">
    <property type="entry name" value="HIS_KIN"/>
    <property type="match status" value="1"/>
</dbReference>
<evidence type="ECO:0000256" key="4">
    <source>
        <dbReference type="ARBA" id="ARBA00022679"/>
    </source>
</evidence>
<dbReference type="InterPro" id="IPR003661">
    <property type="entry name" value="HisK_dim/P_dom"/>
</dbReference>
<organism evidence="9 10">
    <name type="scientific">Paramagnetospirillum marisnigri</name>
    <dbReference type="NCBI Taxonomy" id="1285242"/>
    <lineage>
        <taxon>Bacteria</taxon>
        <taxon>Pseudomonadati</taxon>
        <taxon>Pseudomonadota</taxon>
        <taxon>Alphaproteobacteria</taxon>
        <taxon>Rhodospirillales</taxon>
        <taxon>Magnetospirillaceae</taxon>
        <taxon>Paramagnetospirillum</taxon>
    </lineage>
</organism>
<feature type="transmembrane region" description="Helical" evidence="7">
    <location>
        <begin position="209"/>
        <end position="230"/>
    </location>
</feature>
<dbReference type="PANTHER" id="PTHR43304">
    <property type="entry name" value="PHYTOCHROME-LIKE PROTEIN CPH1"/>
    <property type="match status" value="1"/>
</dbReference>
<evidence type="ECO:0000256" key="1">
    <source>
        <dbReference type="ARBA" id="ARBA00000085"/>
    </source>
</evidence>
<keyword evidence="6" id="KW-0175">Coiled coil</keyword>
<keyword evidence="7" id="KW-1133">Transmembrane helix</keyword>
<dbReference type="InterPro" id="IPR052162">
    <property type="entry name" value="Sensor_kinase/Photoreceptor"/>
</dbReference>
<dbReference type="SMART" id="SM00388">
    <property type="entry name" value="HisKA"/>
    <property type="match status" value="1"/>
</dbReference>
<gene>
    <name evidence="9" type="ORF">A6A04_04320</name>
</gene>
<proteinExistence type="predicted"/>
<evidence type="ECO:0000256" key="7">
    <source>
        <dbReference type="SAM" id="Phobius"/>
    </source>
</evidence>
<dbReference type="EC" id="2.7.13.3" evidence="2"/>
<protein>
    <recommendedName>
        <fullName evidence="2">histidine kinase</fullName>
        <ecNumber evidence="2">2.7.13.3</ecNumber>
    </recommendedName>
</protein>
<evidence type="ECO:0000259" key="8">
    <source>
        <dbReference type="PROSITE" id="PS50109"/>
    </source>
</evidence>
<evidence type="ECO:0000256" key="2">
    <source>
        <dbReference type="ARBA" id="ARBA00012438"/>
    </source>
</evidence>
<dbReference type="FunFam" id="3.30.565.10:FF:000006">
    <property type="entry name" value="Sensor histidine kinase WalK"/>
    <property type="match status" value="1"/>
</dbReference>
<dbReference type="InterPro" id="IPR003594">
    <property type="entry name" value="HATPase_dom"/>
</dbReference>
<dbReference type="Gene3D" id="3.30.565.10">
    <property type="entry name" value="Histidine kinase-like ATPase, C-terminal domain"/>
    <property type="match status" value="1"/>
</dbReference>
<dbReference type="AlphaFoldDB" id="A0A178MH29"/>
<dbReference type="Pfam" id="PF00512">
    <property type="entry name" value="HisKA"/>
    <property type="match status" value="1"/>
</dbReference>
<dbReference type="InterPro" id="IPR005467">
    <property type="entry name" value="His_kinase_dom"/>
</dbReference>
<feature type="transmembrane region" description="Helical" evidence="7">
    <location>
        <begin position="6"/>
        <end position="27"/>
    </location>
</feature>
<dbReference type="PRINTS" id="PR00344">
    <property type="entry name" value="BCTRLSENSOR"/>
</dbReference>
<keyword evidence="4" id="KW-0808">Transferase</keyword>
<keyword evidence="5 9" id="KW-0418">Kinase</keyword>
<keyword evidence="10" id="KW-1185">Reference proteome</keyword>
<keyword evidence="7" id="KW-0812">Transmembrane</keyword>
<keyword evidence="3" id="KW-0597">Phosphoprotein</keyword>
<name>A0A178MH29_9PROT</name>
<comment type="catalytic activity">
    <reaction evidence="1">
        <text>ATP + protein L-histidine = ADP + protein N-phospho-L-histidine.</text>
        <dbReference type="EC" id="2.7.13.3"/>
    </reaction>
</comment>
<reference evidence="9 10" key="1">
    <citation type="submission" date="2016-04" db="EMBL/GenBank/DDBJ databases">
        <title>Draft genome sequence of freshwater magnetotactic bacteria Magnetospirillum marisnigri SP-1 and Magnetospirillum moscoviense BB-1.</title>
        <authorList>
            <person name="Koziaeva V."/>
            <person name="Dziuba M.V."/>
            <person name="Ivanov T.M."/>
            <person name="Kuznetsov B."/>
            <person name="Grouzdev D.S."/>
        </authorList>
    </citation>
    <scope>NUCLEOTIDE SEQUENCE [LARGE SCALE GENOMIC DNA]</scope>
    <source>
        <strain evidence="9 10">SP-1</strain>
    </source>
</reference>
<dbReference type="PANTHER" id="PTHR43304:SF1">
    <property type="entry name" value="PAC DOMAIN-CONTAINING PROTEIN"/>
    <property type="match status" value="1"/>
</dbReference>
<dbReference type="SUPFAM" id="SSF47384">
    <property type="entry name" value="Homodimeric domain of signal transducing histidine kinase"/>
    <property type="match status" value="1"/>
</dbReference>
<dbReference type="InterPro" id="IPR004358">
    <property type="entry name" value="Sig_transdc_His_kin-like_C"/>
</dbReference>
<dbReference type="InterPro" id="IPR036890">
    <property type="entry name" value="HATPase_C_sf"/>
</dbReference>
<dbReference type="GO" id="GO:0000155">
    <property type="term" value="F:phosphorelay sensor kinase activity"/>
    <property type="evidence" value="ECO:0007669"/>
    <property type="project" value="InterPro"/>
</dbReference>
<evidence type="ECO:0000256" key="5">
    <source>
        <dbReference type="ARBA" id="ARBA00022777"/>
    </source>
</evidence>
<accession>A0A178MH29</accession>
<dbReference type="CDD" id="cd00082">
    <property type="entry name" value="HisKA"/>
    <property type="match status" value="1"/>
</dbReference>
<feature type="domain" description="Histidine kinase" evidence="8">
    <location>
        <begin position="316"/>
        <end position="530"/>
    </location>
</feature>
<dbReference type="SUPFAM" id="SSF55874">
    <property type="entry name" value="ATPase domain of HSP90 chaperone/DNA topoisomerase II/histidine kinase"/>
    <property type="match status" value="1"/>
</dbReference>
<dbReference type="EMBL" id="LWQT01000077">
    <property type="protein sequence ID" value="OAN47991.1"/>
    <property type="molecule type" value="Genomic_DNA"/>
</dbReference>
<evidence type="ECO:0000256" key="3">
    <source>
        <dbReference type="ARBA" id="ARBA00022553"/>
    </source>
</evidence>
<dbReference type="Gene3D" id="1.10.287.130">
    <property type="match status" value="1"/>
</dbReference>
<comment type="caution">
    <text evidence="9">The sequence shown here is derived from an EMBL/GenBank/DDBJ whole genome shotgun (WGS) entry which is preliminary data.</text>
</comment>
<evidence type="ECO:0000313" key="10">
    <source>
        <dbReference type="Proteomes" id="UP000078428"/>
    </source>
</evidence>
<dbReference type="Pfam" id="PF02518">
    <property type="entry name" value="HATPase_c"/>
    <property type="match status" value="1"/>
</dbReference>
<evidence type="ECO:0000256" key="6">
    <source>
        <dbReference type="SAM" id="Coils"/>
    </source>
</evidence>
<evidence type="ECO:0000313" key="9">
    <source>
        <dbReference type="EMBL" id="OAN47991.1"/>
    </source>
</evidence>
<keyword evidence="7" id="KW-0472">Membrane</keyword>
<dbReference type="SMART" id="SM00387">
    <property type="entry name" value="HATPase_c"/>
    <property type="match status" value="1"/>
</dbReference>